<evidence type="ECO:0000256" key="1">
    <source>
        <dbReference type="SAM" id="MobiDB-lite"/>
    </source>
</evidence>
<keyword evidence="2" id="KW-0732">Signal</keyword>
<name>A0AAN7W7F0_9PEZI</name>
<protein>
    <submittedName>
        <fullName evidence="3">Uncharacterized protein</fullName>
    </submittedName>
</protein>
<feature type="chain" id="PRO_5042898581" evidence="2">
    <location>
        <begin position="18"/>
        <end position="458"/>
    </location>
</feature>
<accession>A0AAN7W7F0</accession>
<evidence type="ECO:0000256" key="2">
    <source>
        <dbReference type="SAM" id="SignalP"/>
    </source>
</evidence>
<dbReference type="AlphaFoldDB" id="A0AAN7W7F0"/>
<sequence>MRFYAVAIAALATTVAADGIFGGASRTAYNKWHETELERWLSDHNIPYPAASDRKDLQNLVQKNWDNTVVTPYNSWDLHQLTNWLSSQGHEVKKGTEKNKDSLLTQVQGYWKGTADSAHESYSNVEHWIFDSWTESQLKAFLDYHGIPNPTPRTRDSLLQTARSNYQSAANKAGETVGYPGNWLYQSWSDSDLKLWLDERGVPVPQPSSRDKLIATIRRNSKTASDSASKQYASMSKSASGAQQSLTNQLLDSWSDTKLKEFLDKNNINVPQGSKRNELTALARKNWAKLSGDNVASSASSYMGAATSSAGNTFNQATGDAYGAFRNYYDYFANQIGFASAEAKASLSSASSSALSASSVASSSASSLASVASKSASSASSSASKAGGNAASAYSSAASEVSASASSAARDASHTAQGGYLSSASSAVVGATDSAKGGYASSASSAAGRATDSAKAEL</sequence>
<gene>
    <name evidence="3" type="ORF">LTR97_007096</name>
</gene>
<evidence type="ECO:0000313" key="3">
    <source>
        <dbReference type="EMBL" id="KAK5698136.1"/>
    </source>
</evidence>
<dbReference type="InterPro" id="IPR018803">
    <property type="entry name" value="Ish1/Msc1-like"/>
</dbReference>
<feature type="signal peptide" evidence="2">
    <location>
        <begin position="1"/>
        <end position="17"/>
    </location>
</feature>
<dbReference type="EMBL" id="JAVRQU010000010">
    <property type="protein sequence ID" value="KAK5698136.1"/>
    <property type="molecule type" value="Genomic_DNA"/>
</dbReference>
<feature type="region of interest" description="Disordered" evidence="1">
    <location>
        <begin position="219"/>
        <end position="240"/>
    </location>
</feature>
<reference evidence="3" key="1">
    <citation type="submission" date="2023-08" db="EMBL/GenBank/DDBJ databases">
        <title>Black Yeasts Isolated from many extreme environments.</title>
        <authorList>
            <person name="Coleine C."/>
            <person name="Stajich J.E."/>
            <person name="Selbmann L."/>
        </authorList>
    </citation>
    <scope>NUCLEOTIDE SEQUENCE</scope>
    <source>
        <strain evidence="3">CCFEE 5810</strain>
    </source>
</reference>
<dbReference type="Pfam" id="PF10281">
    <property type="entry name" value="Ish1"/>
    <property type="match status" value="4"/>
</dbReference>
<dbReference type="Proteomes" id="UP001310594">
    <property type="component" value="Unassembled WGS sequence"/>
</dbReference>
<feature type="compositionally biased region" description="Polar residues" evidence="1">
    <location>
        <begin position="222"/>
        <end position="240"/>
    </location>
</feature>
<feature type="region of interest" description="Disordered" evidence="1">
    <location>
        <begin position="434"/>
        <end position="458"/>
    </location>
</feature>
<proteinExistence type="predicted"/>
<evidence type="ECO:0000313" key="4">
    <source>
        <dbReference type="Proteomes" id="UP001310594"/>
    </source>
</evidence>
<feature type="compositionally biased region" description="Low complexity" evidence="1">
    <location>
        <begin position="434"/>
        <end position="451"/>
    </location>
</feature>
<comment type="caution">
    <text evidence="3">The sequence shown here is derived from an EMBL/GenBank/DDBJ whole genome shotgun (WGS) entry which is preliminary data.</text>
</comment>
<organism evidence="3 4">
    <name type="scientific">Elasticomyces elasticus</name>
    <dbReference type="NCBI Taxonomy" id="574655"/>
    <lineage>
        <taxon>Eukaryota</taxon>
        <taxon>Fungi</taxon>
        <taxon>Dikarya</taxon>
        <taxon>Ascomycota</taxon>
        <taxon>Pezizomycotina</taxon>
        <taxon>Dothideomycetes</taxon>
        <taxon>Dothideomycetidae</taxon>
        <taxon>Mycosphaerellales</taxon>
        <taxon>Teratosphaeriaceae</taxon>
        <taxon>Elasticomyces</taxon>
    </lineage>
</organism>